<feature type="region of interest" description="Disordered" evidence="1">
    <location>
        <begin position="165"/>
        <end position="230"/>
    </location>
</feature>
<feature type="compositionally biased region" description="Basic residues" evidence="1">
    <location>
        <begin position="182"/>
        <end position="192"/>
    </location>
</feature>
<comment type="caution">
    <text evidence="2">The sequence shown here is derived from an EMBL/GenBank/DDBJ whole genome shotgun (WGS) entry which is preliminary data.</text>
</comment>
<proteinExistence type="predicted"/>
<sequence length="735" mass="87779">MKHEEIFSGQNNNCRVSDKIQNMKESSFSLTQNNEFDGGFFNDFMDENVASLFFIDDFSNEHESFTDYQKWPCPADDINFMLQNYHENENEKEFLNTKKANEASKTNLNFGMNDMHKKSRSNKKSGQSSVGYMSFQTVTSKKNENRPGMVTSYDNFENRQKEIEKANKNQIHNRDNTENNKLFKKRKKKKKIHDGIIKNAKPVLNQPVLSNSNQSPQLNGSRSSIQNLSPTSQTNLIPKIVHQPQMESQTNSQQQVLNLTYQNYSQPQQTNYSQKSNYYHNPIINPPNNPIIIHQQFPKENFPQPQKESNYQNQHKEVINYNYQQENNTQQPQINYFGQYQSQNQIKYQQQSQVNRFTQNESYNLQQTNFNFVQQPQKQQYNFQQYCNRPIYPKQEPLPSYQTQMQQQKSPVFHQTVYNYQPQPQQNVNQPIQEPRNTYQQYNPQIIYPRQGQLINTEPQLMNQETNEVEYEEEEYEEEEEEEEKLNIPLRSTQNEKQSHNINNNSMIIGQMNRMDEFKKEIIKQNQIVRGIEKKIQSISIYEPQILTNAMQQDDLFFNPFQLKLEPKQYWADFNFDMKFRDVVYDFFRNKKLQSFKFIYKLYDMLVITSKLPNFRPFLRVYWLTKRVFLVDPKFLAALLNERDPTGELIFFGKCKIFSRLGFVELTEDNFQRAGLTCFPELDDPNVRLFFHRDINFINTEYTQEDLDFFERSYLSKNIKMMKILSMRPKYPGFS</sequence>
<organism evidence="2 3">
    <name type="scientific">Tritrichomonas musculus</name>
    <dbReference type="NCBI Taxonomy" id="1915356"/>
    <lineage>
        <taxon>Eukaryota</taxon>
        <taxon>Metamonada</taxon>
        <taxon>Parabasalia</taxon>
        <taxon>Tritrichomonadida</taxon>
        <taxon>Tritrichomonadidae</taxon>
        <taxon>Tritrichomonas</taxon>
    </lineage>
</organism>
<dbReference type="Proteomes" id="UP001470230">
    <property type="component" value="Unassembled WGS sequence"/>
</dbReference>
<evidence type="ECO:0000313" key="2">
    <source>
        <dbReference type="EMBL" id="KAK8864952.1"/>
    </source>
</evidence>
<name>A0ABR2IKW1_9EUKA</name>
<feature type="region of interest" description="Disordered" evidence="1">
    <location>
        <begin position="109"/>
        <end position="130"/>
    </location>
</feature>
<keyword evidence="3" id="KW-1185">Reference proteome</keyword>
<feature type="compositionally biased region" description="Basic and acidic residues" evidence="1">
    <location>
        <begin position="165"/>
        <end position="178"/>
    </location>
</feature>
<protein>
    <recommendedName>
        <fullName evidence="4">Initiator binding domain-containing protein</fullName>
    </recommendedName>
</protein>
<evidence type="ECO:0000256" key="1">
    <source>
        <dbReference type="SAM" id="MobiDB-lite"/>
    </source>
</evidence>
<dbReference type="EMBL" id="JAPFFF010000016">
    <property type="protein sequence ID" value="KAK8864952.1"/>
    <property type="molecule type" value="Genomic_DNA"/>
</dbReference>
<evidence type="ECO:0008006" key="4">
    <source>
        <dbReference type="Google" id="ProtNLM"/>
    </source>
</evidence>
<evidence type="ECO:0000313" key="3">
    <source>
        <dbReference type="Proteomes" id="UP001470230"/>
    </source>
</evidence>
<reference evidence="2 3" key="1">
    <citation type="submission" date="2024-04" db="EMBL/GenBank/DDBJ databases">
        <title>Tritrichomonas musculus Genome.</title>
        <authorList>
            <person name="Alves-Ferreira E."/>
            <person name="Grigg M."/>
            <person name="Lorenzi H."/>
            <person name="Galac M."/>
        </authorList>
    </citation>
    <scope>NUCLEOTIDE SEQUENCE [LARGE SCALE GENOMIC DNA]</scope>
    <source>
        <strain evidence="2 3">EAF2021</strain>
    </source>
</reference>
<gene>
    <name evidence="2" type="ORF">M9Y10_010479</name>
</gene>
<accession>A0ABR2IKW1</accession>
<feature type="compositionally biased region" description="Polar residues" evidence="1">
    <location>
        <begin position="207"/>
        <end position="230"/>
    </location>
</feature>